<comment type="caution">
    <text evidence="3">The sequence shown here is derived from an EMBL/GenBank/DDBJ whole genome shotgun (WGS) entry which is preliminary data.</text>
</comment>
<proteinExistence type="inferred from homology"/>
<dbReference type="PROSITE" id="PS00092">
    <property type="entry name" value="N6_MTASE"/>
    <property type="match status" value="1"/>
</dbReference>
<feature type="compositionally biased region" description="Low complexity" evidence="2">
    <location>
        <begin position="408"/>
        <end position="428"/>
    </location>
</feature>
<name>A0A814T8C3_9BILA</name>
<dbReference type="GO" id="GO:0003676">
    <property type="term" value="F:nucleic acid binding"/>
    <property type="evidence" value="ECO:0007669"/>
    <property type="project" value="InterPro"/>
</dbReference>
<dbReference type="InterPro" id="IPR002052">
    <property type="entry name" value="DNA_methylase_N6_adenine_CS"/>
</dbReference>
<dbReference type="PANTHER" id="PTHR12829">
    <property type="entry name" value="N6-ADENOSINE-METHYLTRANSFERASE"/>
    <property type="match status" value="1"/>
</dbReference>
<reference evidence="3" key="1">
    <citation type="submission" date="2021-02" db="EMBL/GenBank/DDBJ databases">
        <authorList>
            <person name="Nowell W R."/>
        </authorList>
    </citation>
    <scope>NUCLEOTIDE SEQUENCE</scope>
</reference>
<dbReference type="EMBL" id="CAJNOM010000158">
    <property type="protein sequence ID" value="CAF1157337.1"/>
    <property type="molecule type" value="Genomic_DNA"/>
</dbReference>
<feature type="compositionally biased region" description="Low complexity" evidence="2">
    <location>
        <begin position="108"/>
        <end position="124"/>
    </location>
</feature>
<evidence type="ECO:0000256" key="2">
    <source>
        <dbReference type="SAM" id="MobiDB-lite"/>
    </source>
</evidence>
<dbReference type="AlphaFoldDB" id="A0A814T8C3"/>
<evidence type="ECO:0000256" key="1">
    <source>
        <dbReference type="PROSITE-ProRule" id="PRU00489"/>
    </source>
</evidence>
<feature type="compositionally biased region" description="Polar residues" evidence="2">
    <location>
        <begin position="179"/>
        <end position="188"/>
    </location>
</feature>
<feature type="compositionally biased region" description="Low complexity" evidence="2">
    <location>
        <begin position="246"/>
        <end position="263"/>
    </location>
</feature>
<feature type="compositionally biased region" description="Polar residues" evidence="2">
    <location>
        <begin position="51"/>
        <end position="82"/>
    </location>
</feature>
<organism evidence="3 4">
    <name type="scientific">Adineta steineri</name>
    <dbReference type="NCBI Taxonomy" id="433720"/>
    <lineage>
        <taxon>Eukaryota</taxon>
        <taxon>Metazoa</taxon>
        <taxon>Spiralia</taxon>
        <taxon>Gnathifera</taxon>
        <taxon>Rotifera</taxon>
        <taxon>Eurotatoria</taxon>
        <taxon>Bdelloidea</taxon>
        <taxon>Adinetida</taxon>
        <taxon>Adinetidae</taxon>
        <taxon>Adineta</taxon>
    </lineage>
</organism>
<accession>A0A814T8C3</accession>
<feature type="compositionally biased region" description="Polar residues" evidence="2">
    <location>
        <begin position="1"/>
        <end position="37"/>
    </location>
</feature>
<dbReference type="GO" id="GO:0005634">
    <property type="term" value="C:nucleus"/>
    <property type="evidence" value="ECO:0007669"/>
    <property type="project" value="TreeGrafter"/>
</dbReference>
<dbReference type="Proteomes" id="UP000663832">
    <property type="component" value="Unassembled WGS sequence"/>
</dbReference>
<keyword evidence="4" id="KW-1185">Reference proteome</keyword>
<evidence type="ECO:0000313" key="4">
    <source>
        <dbReference type="Proteomes" id="UP000663832"/>
    </source>
</evidence>
<feature type="compositionally biased region" description="Acidic residues" evidence="2">
    <location>
        <begin position="313"/>
        <end position="340"/>
    </location>
</feature>
<protein>
    <recommendedName>
        <fullName evidence="5">Methyltransferase-like protein 4</fullName>
    </recommendedName>
</protein>
<evidence type="ECO:0000313" key="3">
    <source>
        <dbReference type="EMBL" id="CAF1157337.1"/>
    </source>
</evidence>
<feature type="compositionally biased region" description="Polar residues" evidence="2">
    <location>
        <begin position="125"/>
        <end position="152"/>
    </location>
</feature>
<dbReference type="OrthoDB" id="61116at2759"/>
<gene>
    <name evidence="3" type="ORF">QVE165_LOCUS23354</name>
</gene>
<feature type="region of interest" description="Disordered" evidence="2">
    <location>
        <begin position="1"/>
        <end position="468"/>
    </location>
</feature>
<feature type="compositionally biased region" description="Polar residues" evidence="2">
    <location>
        <begin position="88"/>
        <end position="107"/>
    </location>
</feature>
<feature type="compositionally biased region" description="Low complexity" evidence="2">
    <location>
        <begin position="441"/>
        <end position="458"/>
    </location>
</feature>
<feature type="compositionally biased region" description="Polar residues" evidence="2">
    <location>
        <begin position="198"/>
        <end position="211"/>
    </location>
</feature>
<evidence type="ECO:0008006" key="5">
    <source>
        <dbReference type="Google" id="ProtNLM"/>
    </source>
</evidence>
<comment type="similarity">
    <text evidence="1">Belongs to the MT-A70-like family.</text>
</comment>
<dbReference type="Pfam" id="PF05063">
    <property type="entry name" value="MT-A70"/>
    <property type="match status" value="1"/>
</dbReference>
<dbReference type="PROSITE" id="PS51143">
    <property type="entry name" value="MT_A70"/>
    <property type="match status" value="1"/>
</dbReference>
<sequence length="781" mass="84530">MSIQSAEDFDPTSSTPVFGSAVSQTKIQQQQQPNNDLGGTEKLLTPELAVNGQNNTTNNKTSDNLDNGNTESVKENTGASDSTDVHVNGQNGKTEVDTVSSVNATTKDNANSVVDSSSAVEAANTIENPIQNNTLPTPSVEPTDSIASTATAPTDEPPLTGSEPGLTTSADIPKKDLSTMPTIKNDNSGPPAPGPPVETTSTSTSNDNVPASATAPEATVLAESTTTPEHKTKSPRGKAKSPIVSTPPTRQSSRSRKPASSSSQNEDDKQTAEEVQAPVTKKVESSPPPAPKRTKRQAATVATDAIQAGTSSAEEEEEEAEAKDESDDEDAVPSDAEYDDDMKGSKSKKKRTPSPRKGGRGSGGGRGRKRVASSSPSTSKKKTATPKGKKSITSNDEQQMDVDKTEVTTTTTATTAAAAPAAPAAPAASETVQTPPKRGRTSGSKKTPTSASTTPEPSGDYKRTHDEAFEESQSDLVLKLNQAVDFCKDKLLSNNEISLIQSEHTFNDVPFAEIATQQSDNTRPIQQIPLTDYFLRASKLGIQTNILYTHDKIHPSLIDTAIGGQILLPENCRFLWSDMKNARLLVSEGTKYSFIVLDPPWANKSVRRKHPYNWSDFTDIKNLPVENLIDHTKSSLICCWSTNCDKVEEFIKNELFTKWNCQYLTTWYWLKVTRSGEPVLDLTSLDKKSYETLILGYTGDDDDDRFSSLKNTTKIICSIPALIHSTKPALHMLFQNLINFPNNDIDHCLEIYARNLLPNFTSIGNEVLKHQSIDLFEEITI</sequence>
<dbReference type="InterPro" id="IPR007757">
    <property type="entry name" value="MT-A70-like"/>
</dbReference>
<dbReference type="GO" id="GO:0032259">
    <property type="term" value="P:methylation"/>
    <property type="evidence" value="ECO:0007669"/>
    <property type="project" value="InterPro"/>
</dbReference>
<dbReference type="GO" id="GO:0008168">
    <property type="term" value="F:methyltransferase activity"/>
    <property type="evidence" value="ECO:0007669"/>
    <property type="project" value="InterPro"/>
</dbReference>
<feature type="compositionally biased region" description="Basic residues" evidence="2">
    <location>
        <begin position="345"/>
        <end position="359"/>
    </location>
</feature>
<feature type="compositionally biased region" description="Basic residues" evidence="2">
    <location>
        <begin position="379"/>
        <end position="390"/>
    </location>
</feature>
<dbReference type="PANTHER" id="PTHR12829:SF4">
    <property type="entry name" value="N(6)-ADENINE-SPECIFIC METHYLTRANSFERASE METTL4"/>
    <property type="match status" value="1"/>
</dbReference>